<evidence type="ECO:0008006" key="3">
    <source>
        <dbReference type="Google" id="ProtNLM"/>
    </source>
</evidence>
<comment type="caution">
    <text evidence="1">The sequence shown here is derived from an EMBL/GenBank/DDBJ whole genome shotgun (WGS) entry which is preliminary data.</text>
</comment>
<dbReference type="AlphaFoldDB" id="A0A7M2Z040"/>
<evidence type="ECO:0000313" key="1">
    <source>
        <dbReference type="EMBL" id="RDI75768.1"/>
    </source>
</evidence>
<dbReference type="Gene3D" id="3.40.50.10900">
    <property type="entry name" value="PAC-like subunit"/>
    <property type="match status" value="1"/>
</dbReference>
<dbReference type="PANTHER" id="PTHR35610">
    <property type="entry name" value="3-ISOPROPYLMALATE DEHYDRATASE-RELATED"/>
    <property type="match status" value="1"/>
</dbReference>
<dbReference type="Pfam" id="PF09754">
    <property type="entry name" value="PAC2"/>
    <property type="match status" value="1"/>
</dbReference>
<dbReference type="Proteomes" id="UP000254134">
    <property type="component" value="Unassembled WGS sequence"/>
</dbReference>
<protein>
    <recommendedName>
        <fullName evidence="3">PAC2 family protein</fullName>
    </recommendedName>
</protein>
<dbReference type="OrthoDB" id="150941at2"/>
<dbReference type="RefSeq" id="WP_114794658.1">
    <property type="nucleotide sequence ID" value="NZ_QQZY01000001.1"/>
</dbReference>
<organism evidence="1 2">
    <name type="scientific">Gaiella occulta</name>
    <dbReference type="NCBI Taxonomy" id="1002870"/>
    <lineage>
        <taxon>Bacteria</taxon>
        <taxon>Bacillati</taxon>
        <taxon>Actinomycetota</taxon>
        <taxon>Thermoleophilia</taxon>
        <taxon>Gaiellales</taxon>
        <taxon>Gaiellaceae</taxon>
        <taxon>Gaiella</taxon>
    </lineage>
</organism>
<dbReference type="PANTHER" id="PTHR35610:SF7">
    <property type="entry name" value="3-ISOPROPYLMALATE DEHYDRATASE"/>
    <property type="match status" value="1"/>
</dbReference>
<gene>
    <name evidence="1" type="ORF">Gocc_0187</name>
</gene>
<dbReference type="SUPFAM" id="SSF159659">
    <property type="entry name" value="Cgl1923-like"/>
    <property type="match status" value="1"/>
</dbReference>
<dbReference type="InterPro" id="IPR019151">
    <property type="entry name" value="Proteasome_assmbl_chaperone_2"/>
</dbReference>
<reference evidence="2" key="2">
    <citation type="journal article" date="2019" name="MicrobiologyOpen">
        <title>High-quality draft genome sequence of Gaiella occulta isolated from a 150 meter deep mineral water borehole and comparison with the genome sequences of other deep-branching lineages of the phylum Actinobacteria.</title>
        <authorList>
            <person name="Severino R."/>
            <person name="Froufe H.J.C."/>
            <person name="Barroso C."/>
            <person name="Albuquerque L."/>
            <person name="Lobo-da-Cunha A."/>
            <person name="da Costa M.S."/>
            <person name="Egas C."/>
        </authorList>
    </citation>
    <scope>NUCLEOTIDE SEQUENCE [LARGE SCALE GENOMIC DNA]</scope>
    <source>
        <strain evidence="2">F2-233</strain>
    </source>
</reference>
<keyword evidence="2" id="KW-1185">Reference proteome</keyword>
<dbReference type="PIRSF" id="PIRSF028754">
    <property type="entry name" value="UCP028754"/>
    <property type="match status" value="1"/>
</dbReference>
<evidence type="ECO:0000313" key="2">
    <source>
        <dbReference type="Proteomes" id="UP000254134"/>
    </source>
</evidence>
<dbReference type="InterPro" id="IPR038389">
    <property type="entry name" value="PSMG2_sf"/>
</dbReference>
<proteinExistence type="predicted"/>
<reference evidence="1 2" key="1">
    <citation type="submission" date="2018-07" db="EMBL/GenBank/DDBJ databases">
        <title>High-quality-draft genome sequence of Gaiella occulta.</title>
        <authorList>
            <person name="Severino R."/>
            <person name="Froufe H.J.C."/>
            <person name="Rainey F.A."/>
            <person name="Barroso C."/>
            <person name="Albuquerque L."/>
            <person name="Lobo-Da-Cunha A."/>
            <person name="Da Costa M.S."/>
            <person name="Egas C."/>
        </authorList>
    </citation>
    <scope>NUCLEOTIDE SEQUENCE [LARGE SCALE GENOMIC DNA]</scope>
    <source>
        <strain evidence="1 2">F2-233</strain>
    </source>
</reference>
<dbReference type="InterPro" id="IPR008492">
    <property type="entry name" value="Rv2714-like"/>
</dbReference>
<accession>A0A7M2Z040</accession>
<dbReference type="EMBL" id="QQZY01000001">
    <property type="protein sequence ID" value="RDI75768.1"/>
    <property type="molecule type" value="Genomic_DNA"/>
</dbReference>
<name>A0A7M2Z040_9ACTN</name>
<sequence>MDGELRISERPLLRRPVMVAAFRGWNDGGQAATLAGGSLAASWEATRFADIDPEGFVDFQATRPLVTLDEGLTRRIDWPETAFYCAPIPGADRDAVLLLGVEPNYRWRTFTEIVVGLARDLGVELVVTLGALLADVPHTRQAPVTGAASDPSLVEELGLQHARYEGPTGIVGVLHDACRAAGIPSVSLWSAVPHYVSLAPSPRAARALCERLGELIGVPIDVSELAEAEAAYAEQVSQAVASDPDTAAYVEELERRADSLEEIMDEGELPTGESLAAELSRFLREREEPRDGEQPPA</sequence>